<evidence type="ECO:0000259" key="3">
    <source>
        <dbReference type="Pfam" id="PF03178"/>
    </source>
</evidence>
<evidence type="ECO:0000259" key="4">
    <source>
        <dbReference type="Pfam" id="PF10433"/>
    </source>
</evidence>
<dbReference type="Pfam" id="PF23726">
    <property type="entry name" value="Beta-prop_RSE1_2nd"/>
    <property type="match status" value="1"/>
</dbReference>
<dbReference type="InterPro" id="IPR004871">
    <property type="entry name" value="RSE1/DDB1/CPSF1_C"/>
</dbReference>
<comment type="subcellular location">
    <subcellularLocation>
        <location evidence="1">Nucleus</location>
    </subcellularLocation>
</comment>
<feature type="domain" description="RSE1/DDB1/CPSF1 C-terminal" evidence="3">
    <location>
        <begin position="925"/>
        <end position="1233"/>
    </location>
</feature>
<dbReference type="GO" id="GO:0003676">
    <property type="term" value="F:nucleic acid binding"/>
    <property type="evidence" value="ECO:0007669"/>
    <property type="project" value="InterPro"/>
</dbReference>
<proteinExistence type="predicted"/>
<organism evidence="6 7">
    <name type="scientific">Arthrobotrys musiformis</name>
    <dbReference type="NCBI Taxonomy" id="47236"/>
    <lineage>
        <taxon>Eukaryota</taxon>
        <taxon>Fungi</taxon>
        <taxon>Dikarya</taxon>
        <taxon>Ascomycota</taxon>
        <taxon>Pezizomycotina</taxon>
        <taxon>Orbiliomycetes</taxon>
        <taxon>Orbiliales</taxon>
        <taxon>Orbiliaceae</taxon>
        <taxon>Arthrobotrys</taxon>
    </lineage>
</organism>
<reference evidence="6 7" key="1">
    <citation type="submission" date="2023-08" db="EMBL/GenBank/DDBJ databases">
        <authorList>
            <person name="Palmer J.M."/>
        </authorList>
    </citation>
    <scope>NUCLEOTIDE SEQUENCE [LARGE SCALE GENOMIC DNA]</scope>
    <source>
        <strain evidence="6 7">TWF481</strain>
    </source>
</reference>
<dbReference type="InterPro" id="IPR018846">
    <property type="entry name" value="Beta-prop_RSE1/DDB1/CPSF1_1st"/>
</dbReference>
<feature type="domain" description="RSE1/DDB1/CPSF1 second beta-propeller" evidence="5">
    <location>
        <begin position="559"/>
        <end position="846"/>
    </location>
</feature>
<keyword evidence="2" id="KW-0539">Nucleus</keyword>
<evidence type="ECO:0000256" key="2">
    <source>
        <dbReference type="ARBA" id="ARBA00023242"/>
    </source>
</evidence>
<dbReference type="Proteomes" id="UP001370758">
    <property type="component" value="Unassembled WGS sequence"/>
</dbReference>
<feature type="domain" description="RSE1/DDB1/CPSF1 first beta-propeller" evidence="4">
    <location>
        <begin position="40"/>
        <end position="448"/>
    </location>
</feature>
<keyword evidence="7" id="KW-1185">Reference proteome</keyword>
<comment type="caution">
    <text evidence="6">The sequence shown here is derived from an EMBL/GenBank/DDBJ whole genome shotgun (WGS) entry which is preliminary data.</text>
</comment>
<gene>
    <name evidence="6" type="ORF">TWF481_005908</name>
</gene>
<dbReference type="GO" id="GO:0005634">
    <property type="term" value="C:nucleus"/>
    <property type="evidence" value="ECO:0007669"/>
    <property type="project" value="UniProtKB-SubCell"/>
</dbReference>
<dbReference type="PANTHER" id="PTHR10644">
    <property type="entry name" value="DNA REPAIR/RNA PROCESSING CPSF FAMILY"/>
    <property type="match status" value="1"/>
</dbReference>
<evidence type="ECO:0000313" key="6">
    <source>
        <dbReference type="EMBL" id="KAK6507476.1"/>
    </source>
</evidence>
<dbReference type="InterPro" id="IPR015943">
    <property type="entry name" value="WD40/YVTN_repeat-like_dom_sf"/>
</dbReference>
<sequence>MEDTAQLRAASNEANQPLISYDTGPKYGLLSECLSPSPVVRFIFSASIRCDTDDKYVVFVGERHIELRHLSKRLNLELLATKSDFFCKIRSAGLIDLRKNRDFLKQIKQEDGSTPLPSSSSASLKVPKQVLVIALESGDLAFVYIDGSKGTGLEFMVSAYKVSPTLSQACHVGKAISVDPLSRAIAVCAWEGSFKLYETIDAAGLEQKLANGSHFIPLRHEKTFQVPGTIVHLEFLRAKEENLVVFIVLFVNKLRQSRILLYEWNTTEPLSRAAQLGQDGLRIPERWGLPLHIIPLTIPTFFAMICERSICVGKAIDITNGNCKWQQFPIPVLSNKDQNLVTAWARPHRNADYAQRNDDFYVVKENGELFWIYVNYSQTTYGPSVETVKSGKLTGGVGTALAFHEIRTPTSSDLLVAAGEGSTGGTYMITPKMPGTPSNRDPLFIQEIFNWSPMFDMEILNLKTADRSNLSASRGRLYACTGLGEHGAISEVRYGIECRSATSIEHQEPVTKLIPLPGSTGTGCFVLLCLVLGTSLWYLPYKSLDASDAADVISLRTGENVQTLTAGVMKGRAVQVTTEGVYSTTLNEADVEAEIQVPSPRQEWDCPPGYSIVAGALENDTVVLVLRSDSGYQLWNMELQPVSNGDQEKFLKRRGEPIGISSQPTYLDFLNFGRKTRLLVEAEGTTLNLYELNSYGDLVPRAQISTTEADEGSNGTQAQSPVCESVCLLESGGKTFLLCGLRNGYIFYGEIDPENLEFKPLKRVKVGRLPVTLSTRDDATDRALAHSTFSLFQLGIERSELVVSSVVFNQTVEPSIEAFCHLSHDFRSTQFPDPIIYATDSSVVVAMTSRMPTICTRQLELKETPSRVIYNDKDDLLVVVCHQASYESSGSENARSQKSPRATILFLDPKTGQSQAPRELRDAKYDELVFNKRDERIHCICNWTFPDKNVSWNCILVGTSFEVSEKFPRKGRVVVLSMKYVRYGKEKRLEIRKRNQILCPEPVYSLATYGESSVIYGTERTLSKIDLVRSPQGQWKFENQTVHNVDSTPLQITAPDADFLNDKTTRDEDKVISVSSTMEALAIYRVNEGPPPSLERVYSDEKERAGCSHLCIAENFFIAADRDEGIVGLWMPKESRVTTCLTRVFEAHLSNSISTLRMGNLRAPWKPRNLSLPGIVHPGSDIIGTCFDGAIYRLTILSEEATRLLAYLQKCYIRVAYPAGKRRPLDYREVEMMKQGSLRHISGGLLAEALRSVNSDNGDTLGWLQEAMGDREVFEELVFAVFRSSGAEGAFGDTRRLEDVVIDYLKGVLGGVVL</sequence>
<evidence type="ECO:0000259" key="5">
    <source>
        <dbReference type="Pfam" id="PF23726"/>
    </source>
</evidence>
<dbReference type="InterPro" id="IPR050358">
    <property type="entry name" value="RSE1/DDB1/CFT1"/>
</dbReference>
<protein>
    <recommendedName>
        <fullName evidence="8">Cleavage/polyadenylation specificity factor A subunit N-terminal domain-containing protein</fullName>
    </recommendedName>
</protein>
<accession>A0AAV9WF55</accession>
<dbReference type="Pfam" id="PF10433">
    <property type="entry name" value="Beta-prop_RSE1_1st"/>
    <property type="match status" value="1"/>
</dbReference>
<dbReference type="Pfam" id="PF03178">
    <property type="entry name" value="CPSF_A"/>
    <property type="match status" value="1"/>
</dbReference>
<evidence type="ECO:0000256" key="1">
    <source>
        <dbReference type="ARBA" id="ARBA00004123"/>
    </source>
</evidence>
<name>A0AAV9WF55_9PEZI</name>
<evidence type="ECO:0008006" key="8">
    <source>
        <dbReference type="Google" id="ProtNLM"/>
    </source>
</evidence>
<dbReference type="EMBL" id="JAVHJL010000003">
    <property type="protein sequence ID" value="KAK6507476.1"/>
    <property type="molecule type" value="Genomic_DNA"/>
</dbReference>
<evidence type="ECO:0000313" key="7">
    <source>
        <dbReference type="Proteomes" id="UP001370758"/>
    </source>
</evidence>
<dbReference type="InterPro" id="IPR058543">
    <property type="entry name" value="Beta-prop_RSE1/DDB1/CPSF1_2nd"/>
</dbReference>
<dbReference type="Gene3D" id="2.130.10.10">
    <property type="entry name" value="YVTN repeat-like/Quinoprotein amine dehydrogenase"/>
    <property type="match status" value="2"/>
</dbReference>